<dbReference type="Pfam" id="PF00171">
    <property type="entry name" value="Aldedh"/>
    <property type="match status" value="1"/>
</dbReference>
<dbReference type="SUPFAM" id="SSF53720">
    <property type="entry name" value="ALDH-like"/>
    <property type="match status" value="1"/>
</dbReference>
<evidence type="ECO:0000256" key="1">
    <source>
        <dbReference type="ARBA" id="ARBA00009986"/>
    </source>
</evidence>
<evidence type="ECO:0000259" key="3">
    <source>
        <dbReference type="Pfam" id="PF00171"/>
    </source>
</evidence>
<organism evidence="4 5">
    <name type="scientific">Klebsiella pneumoniae</name>
    <dbReference type="NCBI Taxonomy" id="573"/>
    <lineage>
        <taxon>Bacteria</taxon>
        <taxon>Pseudomonadati</taxon>
        <taxon>Pseudomonadota</taxon>
        <taxon>Gammaproteobacteria</taxon>
        <taxon>Enterobacterales</taxon>
        <taxon>Enterobacteriaceae</taxon>
        <taxon>Klebsiella/Raoultella group</taxon>
        <taxon>Klebsiella</taxon>
        <taxon>Klebsiella pneumoniae complex</taxon>
    </lineage>
</organism>
<comment type="similarity">
    <text evidence="1">Belongs to the aldehyde dehydrogenase family.</text>
</comment>
<dbReference type="GO" id="GO:0009450">
    <property type="term" value="P:gamma-aminobutyric acid catabolic process"/>
    <property type="evidence" value="ECO:0007669"/>
    <property type="project" value="TreeGrafter"/>
</dbReference>
<dbReference type="InterPro" id="IPR016161">
    <property type="entry name" value="Ald_DH/histidinol_DH"/>
</dbReference>
<evidence type="ECO:0000313" key="5">
    <source>
        <dbReference type="Proteomes" id="UP000655094"/>
    </source>
</evidence>
<dbReference type="PANTHER" id="PTHR43353">
    <property type="entry name" value="SUCCINATE-SEMIALDEHYDE DEHYDROGENASE, MITOCHONDRIAL"/>
    <property type="match status" value="1"/>
</dbReference>
<protein>
    <recommendedName>
        <fullName evidence="3">Aldehyde dehydrogenase domain-containing protein</fullName>
    </recommendedName>
</protein>
<dbReference type="InterPro" id="IPR016162">
    <property type="entry name" value="Ald_DH_N"/>
</dbReference>
<accession>A0A919LUI4</accession>
<gene>
    <name evidence="4" type="ORF">KPZU09_24560</name>
</gene>
<dbReference type="EMBL" id="BNFF01000001">
    <property type="protein sequence ID" value="GHK52720.1"/>
    <property type="molecule type" value="Genomic_DNA"/>
</dbReference>
<dbReference type="GO" id="GO:0005829">
    <property type="term" value="C:cytosol"/>
    <property type="evidence" value="ECO:0007669"/>
    <property type="project" value="TreeGrafter"/>
</dbReference>
<proteinExistence type="inferred from homology"/>
<dbReference type="InterPro" id="IPR015590">
    <property type="entry name" value="Aldehyde_DH_dom"/>
</dbReference>
<name>A0A919LUI4_KLEPN</name>
<evidence type="ECO:0000313" key="4">
    <source>
        <dbReference type="EMBL" id="GHK52720.1"/>
    </source>
</evidence>
<dbReference type="InterPro" id="IPR050740">
    <property type="entry name" value="Aldehyde_DH_Superfamily"/>
</dbReference>
<dbReference type="Proteomes" id="UP000655094">
    <property type="component" value="Unassembled WGS sequence"/>
</dbReference>
<feature type="domain" description="Aldehyde dehydrogenase" evidence="3">
    <location>
        <begin position="19"/>
        <end position="142"/>
    </location>
</feature>
<reference evidence="4" key="1">
    <citation type="submission" date="2020-10" db="EMBL/GenBank/DDBJ databases">
        <title>Genome Sequence of ESBL Producing Zambian Clinical Strains.</title>
        <authorList>
            <person name="Shawa M."/>
            <person name="Furuta Y."/>
            <person name="Simbotwe M."/>
            <person name="Mulenga E."/>
            <person name="Mubanga M."/>
            <person name="Mulenga G."/>
            <person name="Kaile C."/>
            <person name="Zorigt T."/>
            <person name="Hang'ombe B."/>
            <person name="Higashi H."/>
        </authorList>
    </citation>
    <scope>NUCLEOTIDE SEQUENCE</scope>
    <source>
        <strain evidence="4">Zam_UTH_09</strain>
    </source>
</reference>
<sequence>MSVFHSDLFRQQALIAGSWRDAADGTTLAVSNPSTGATLGQIPNMGRAEAQQAVDAAAAALPNWRALTAAQRAALLKNWHRLILENKTALAQIMTAEQGKPLAEAEGEIAYAASFIEWFAEQGKRANGEIIPGADKRLMVIRR</sequence>
<dbReference type="PANTHER" id="PTHR43353:SF5">
    <property type="entry name" value="SUCCINATE-SEMIALDEHYDE DEHYDROGENASE, MITOCHONDRIAL"/>
    <property type="match status" value="1"/>
</dbReference>
<evidence type="ECO:0000256" key="2">
    <source>
        <dbReference type="ARBA" id="ARBA00023002"/>
    </source>
</evidence>
<dbReference type="Gene3D" id="3.40.605.10">
    <property type="entry name" value="Aldehyde Dehydrogenase, Chain A, domain 1"/>
    <property type="match status" value="1"/>
</dbReference>
<keyword evidence="2" id="KW-0560">Oxidoreductase</keyword>
<dbReference type="AlphaFoldDB" id="A0A919LUI4"/>
<dbReference type="GO" id="GO:0004777">
    <property type="term" value="F:succinate-semialdehyde dehydrogenase (NAD+) activity"/>
    <property type="evidence" value="ECO:0007669"/>
    <property type="project" value="TreeGrafter"/>
</dbReference>
<comment type="caution">
    <text evidence="4">The sequence shown here is derived from an EMBL/GenBank/DDBJ whole genome shotgun (WGS) entry which is preliminary data.</text>
</comment>